<feature type="transmembrane region" description="Helical" evidence="7">
    <location>
        <begin position="233"/>
        <end position="256"/>
    </location>
</feature>
<evidence type="ECO:0000256" key="7">
    <source>
        <dbReference type="SAM" id="Phobius"/>
    </source>
</evidence>
<evidence type="ECO:0000256" key="1">
    <source>
        <dbReference type="ARBA" id="ARBA00004651"/>
    </source>
</evidence>
<reference evidence="9 10" key="1">
    <citation type="submission" date="2016-08" db="EMBL/GenBank/DDBJ databases">
        <title>Draft genome sequence of Candidatus Piscirickettsia litoralis, from seawater.</title>
        <authorList>
            <person name="Wan X."/>
            <person name="Lee A.J."/>
            <person name="Hou S."/>
            <person name="Donachie S.P."/>
        </authorList>
    </citation>
    <scope>NUCLEOTIDE SEQUENCE [LARGE SCALE GENOMIC DNA]</scope>
    <source>
        <strain evidence="9 10">Y2</strain>
    </source>
</reference>
<dbReference type="PANTHER" id="PTHR23513">
    <property type="entry name" value="INTEGRAL MEMBRANE EFFLUX PROTEIN-RELATED"/>
    <property type="match status" value="1"/>
</dbReference>
<feature type="transmembrane region" description="Helical" evidence="7">
    <location>
        <begin position="140"/>
        <end position="157"/>
    </location>
</feature>
<dbReference type="InterPro" id="IPR036259">
    <property type="entry name" value="MFS_trans_sf"/>
</dbReference>
<evidence type="ECO:0000256" key="2">
    <source>
        <dbReference type="ARBA" id="ARBA00022448"/>
    </source>
</evidence>
<keyword evidence="5 7" id="KW-1133">Transmembrane helix</keyword>
<keyword evidence="6 7" id="KW-0472">Membrane</keyword>
<dbReference type="Gene3D" id="1.20.1250.20">
    <property type="entry name" value="MFS general substrate transporter like domains"/>
    <property type="match status" value="1"/>
</dbReference>
<feature type="transmembrane region" description="Helical" evidence="7">
    <location>
        <begin position="291"/>
        <end position="309"/>
    </location>
</feature>
<dbReference type="CDD" id="cd06173">
    <property type="entry name" value="MFS_MefA_like"/>
    <property type="match status" value="1"/>
</dbReference>
<comment type="subcellular location">
    <subcellularLocation>
        <location evidence="1">Cell membrane</location>
        <topology evidence="1">Multi-pass membrane protein</topology>
    </subcellularLocation>
</comment>
<feature type="transmembrane region" description="Helical" evidence="7">
    <location>
        <begin position="71"/>
        <end position="91"/>
    </location>
</feature>
<keyword evidence="3" id="KW-1003">Cell membrane</keyword>
<accession>A0ABX3A5T2</accession>
<sequence>MAWWALSQINSAAVFASLIAYASFFEVFSRIIFSSLGDQIDRKLIIIICNSVSAATALALIILSIAGIFDFYLLVFLIVISSIATGVRSPLESSILPMLVKTEQVSEAFRFNKAVYSVVTLIGPGFAGLLISLYNVQLAFIIDFIFIIVACIFVLLIKSNTHPIKNSNLNNDINKGSKIFIKDWYHKTIYGIRALFYVKPEFYFAILAMLINFALYPFFMILVPVFIKNHLGLGAWSVGLVDAGFGVGILLASLFLVKKLSDFFYRDIIIFIGTLLLGASLLLSSLLVNPYIIAIVMVIGGAGLMLININTTVLRSLATPEHYRNRMMAIVSAFSSLSLPLGSYFAGLLLSAVGITYTMEIFGAIIFIVSFFILILPSLKQVSRLPECDLKGVYYQIYPKAFKDQL</sequence>
<keyword evidence="10" id="KW-1185">Reference proteome</keyword>
<feature type="transmembrane region" description="Helical" evidence="7">
    <location>
        <begin position="44"/>
        <end position="65"/>
    </location>
</feature>
<dbReference type="InterPro" id="IPR010290">
    <property type="entry name" value="TM_effector"/>
</dbReference>
<organism evidence="9 10">
    <name type="scientific">Piscirickettsia litoralis</name>
    <dbReference type="NCBI Taxonomy" id="1891921"/>
    <lineage>
        <taxon>Bacteria</taxon>
        <taxon>Pseudomonadati</taxon>
        <taxon>Pseudomonadota</taxon>
        <taxon>Gammaproteobacteria</taxon>
        <taxon>Thiotrichales</taxon>
        <taxon>Piscirickettsiaceae</taxon>
        <taxon>Piscirickettsia</taxon>
    </lineage>
</organism>
<evidence type="ECO:0000259" key="8">
    <source>
        <dbReference type="PROSITE" id="PS50850"/>
    </source>
</evidence>
<keyword evidence="4 7" id="KW-0812">Transmembrane</keyword>
<feature type="transmembrane region" description="Helical" evidence="7">
    <location>
        <begin position="361"/>
        <end position="379"/>
    </location>
</feature>
<evidence type="ECO:0000313" key="9">
    <source>
        <dbReference type="EMBL" id="ODN43905.1"/>
    </source>
</evidence>
<dbReference type="SUPFAM" id="SSF103473">
    <property type="entry name" value="MFS general substrate transporter"/>
    <property type="match status" value="1"/>
</dbReference>
<evidence type="ECO:0000256" key="6">
    <source>
        <dbReference type="ARBA" id="ARBA00023136"/>
    </source>
</evidence>
<evidence type="ECO:0000256" key="3">
    <source>
        <dbReference type="ARBA" id="ARBA00022475"/>
    </source>
</evidence>
<dbReference type="Pfam" id="PF05977">
    <property type="entry name" value="MFS_3"/>
    <property type="match status" value="1"/>
</dbReference>
<comment type="caution">
    <text evidence="9">The sequence shown here is derived from an EMBL/GenBank/DDBJ whole genome shotgun (WGS) entry which is preliminary data.</text>
</comment>
<feature type="transmembrane region" description="Helical" evidence="7">
    <location>
        <begin position="268"/>
        <end position="285"/>
    </location>
</feature>
<feature type="transmembrane region" description="Helical" evidence="7">
    <location>
        <begin position="12"/>
        <end position="32"/>
    </location>
</feature>
<evidence type="ECO:0000256" key="4">
    <source>
        <dbReference type="ARBA" id="ARBA00022692"/>
    </source>
</evidence>
<name>A0ABX3A5T2_9GAMM</name>
<keyword evidence="2" id="KW-0813">Transport</keyword>
<proteinExistence type="predicted"/>
<dbReference type="PROSITE" id="PS50850">
    <property type="entry name" value="MFS"/>
    <property type="match status" value="1"/>
</dbReference>
<protein>
    <recommendedName>
        <fullName evidence="8">Major facilitator superfamily (MFS) profile domain-containing protein</fullName>
    </recommendedName>
</protein>
<dbReference type="PANTHER" id="PTHR23513:SF6">
    <property type="entry name" value="MAJOR FACILITATOR SUPERFAMILY ASSOCIATED DOMAIN-CONTAINING PROTEIN"/>
    <property type="match status" value="1"/>
</dbReference>
<evidence type="ECO:0000313" key="10">
    <source>
        <dbReference type="Proteomes" id="UP000094329"/>
    </source>
</evidence>
<dbReference type="EMBL" id="MDTU01000001">
    <property type="protein sequence ID" value="ODN43905.1"/>
    <property type="molecule type" value="Genomic_DNA"/>
</dbReference>
<feature type="transmembrane region" description="Helical" evidence="7">
    <location>
        <begin position="114"/>
        <end position="134"/>
    </location>
</feature>
<feature type="domain" description="Major facilitator superfamily (MFS) profile" evidence="8">
    <location>
        <begin position="1"/>
        <end position="381"/>
    </location>
</feature>
<dbReference type="InterPro" id="IPR020846">
    <property type="entry name" value="MFS_dom"/>
</dbReference>
<evidence type="ECO:0000256" key="5">
    <source>
        <dbReference type="ARBA" id="ARBA00022989"/>
    </source>
</evidence>
<feature type="transmembrane region" description="Helical" evidence="7">
    <location>
        <begin position="202"/>
        <end position="227"/>
    </location>
</feature>
<dbReference type="Proteomes" id="UP000094329">
    <property type="component" value="Unassembled WGS sequence"/>
</dbReference>
<feature type="transmembrane region" description="Helical" evidence="7">
    <location>
        <begin position="330"/>
        <end position="355"/>
    </location>
</feature>
<gene>
    <name evidence="9" type="ORF">BGC07_14695</name>
</gene>